<feature type="transmembrane region" description="Helical" evidence="10">
    <location>
        <begin position="21"/>
        <end position="45"/>
    </location>
</feature>
<evidence type="ECO:0000256" key="9">
    <source>
        <dbReference type="ARBA" id="ARBA00023136"/>
    </source>
</evidence>
<dbReference type="InterPro" id="IPR005672">
    <property type="entry name" value="Phosphate_PstA"/>
</dbReference>
<dbReference type="AlphaFoldDB" id="A0A2N9JMX0"/>
<dbReference type="NCBIfam" id="TIGR00974">
    <property type="entry name" value="3a0107s02c"/>
    <property type="match status" value="1"/>
</dbReference>
<dbReference type="Gene3D" id="1.10.3720.10">
    <property type="entry name" value="MetI-like"/>
    <property type="match status" value="1"/>
</dbReference>
<dbReference type="Pfam" id="PF00528">
    <property type="entry name" value="BPD_transp_1"/>
    <property type="match status" value="1"/>
</dbReference>
<feature type="transmembrane region" description="Helical" evidence="10">
    <location>
        <begin position="51"/>
        <end position="70"/>
    </location>
</feature>
<dbReference type="InterPro" id="IPR000515">
    <property type="entry name" value="MetI-like"/>
</dbReference>
<feature type="transmembrane region" description="Helical" evidence="10">
    <location>
        <begin position="137"/>
        <end position="159"/>
    </location>
</feature>
<sequence>MSTITASRTDNPLTAGQLPRYAPWALGAVALIAGGVIDALVLAPFDIATTIFFGAVLFLPLNYLAGRLVVGRRAAADRLATNLVTGAFLLALLPLVSLLWEVLAKGLPRFDATFFSYSMRNVIGDGGGAIHALYGTLYATGIATVIAVPIGLMCAIYLVEYGSGALARSITFFVDVMTGIPSIVAGLFAYALMAMVFGPGTINGFSGSLALAVLMVPIVVRATEELLRIVPNELREASYALGVPKWRTITSVVLPTAVSGIVSGVILAIARIIGETAPLMIAAGFTNSINNNPFANPMMTLPVFVYDQYAHPGVERDFYNERAWAGALTLIVLVMLLNLLGRFIAKRFAPKTGR</sequence>
<evidence type="ECO:0000256" key="8">
    <source>
        <dbReference type="ARBA" id="ARBA00022989"/>
    </source>
</evidence>
<dbReference type="EMBL" id="LT985188">
    <property type="protein sequence ID" value="SPD88729.1"/>
    <property type="molecule type" value="Genomic_DNA"/>
</dbReference>
<dbReference type="GO" id="GO:0005886">
    <property type="term" value="C:plasma membrane"/>
    <property type="evidence" value="ECO:0007669"/>
    <property type="project" value="UniProtKB-SubCell"/>
</dbReference>
<keyword evidence="6" id="KW-0592">Phosphate transport</keyword>
<feature type="transmembrane region" description="Helical" evidence="10">
    <location>
        <begin position="252"/>
        <end position="273"/>
    </location>
</feature>
<dbReference type="InterPro" id="IPR035906">
    <property type="entry name" value="MetI-like_sf"/>
</dbReference>
<evidence type="ECO:0000256" key="7">
    <source>
        <dbReference type="ARBA" id="ARBA00022692"/>
    </source>
</evidence>
<dbReference type="PANTHER" id="PTHR42922:SF1">
    <property type="entry name" value="PHOSPHATE TRANSPORT SYSTEM PERMEASE PROTEIN PSTA"/>
    <property type="match status" value="1"/>
</dbReference>
<organism evidence="12 13">
    <name type="scientific">Micropruina glycogenica</name>
    <dbReference type="NCBI Taxonomy" id="75385"/>
    <lineage>
        <taxon>Bacteria</taxon>
        <taxon>Bacillati</taxon>
        <taxon>Actinomycetota</taxon>
        <taxon>Actinomycetes</taxon>
        <taxon>Propionibacteriales</taxon>
        <taxon>Nocardioidaceae</taxon>
        <taxon>Micropruina</taxon>
    </lineage>
</organism>
<proteinExistence type="inferred from homology"/>
<keyword evidence="4" id="KW-0813">Transport</keyword>
<evidence type="ECO:0000256" key="2">
    <source>
        <dbReference type="ARBA" id="ARBA00004651"/>
    </source>
</evidence>
<evidence type="ECO:0000259" key="11">
    <source>
        <dbReference type="PROSITE" id="PS50928"/>
    </source>
</evidence>
<accession>A0A2N9JMX0</accession>
<evidence type="ECO:0000313" key="12">
    <source>
        <dbReference type="EMBL" id="SPD88729.1"/>
    </source>
</evidence>
<evidence type="ECO:0000256" key="3">
    <source>
        <dbReference type="ARBA" id="ARBA00007069"/>
    </source>
</evidence>
<dbReference type="OrthoDB" id="9775069at2"/>
<comment type="similarity">
    <text evidence="3 10">Belongs to the binding-protein-dependent transport system permease family. CysTW subfamily.</text>
</comment>
<gene>
    <name evidence="12" type="primary">pstA</name>
    <name evidence="12" type="ORF">MPLG2_3699</name>
</gene>
<dbReference type="SUPFAM" id="SSF161098">
    <property type="entry name" value="MetI-like"/>
    <property type="match status" value="1"/>
</dbReference>
<dbReference type="InterPro" id="IPR051408">
    <property type="entry name" value="Phosphate_transprt_permease"/>
</dbReference>
<keyword evidence="5 10" id="KW-1003">Cell membrane</keyword>
<feature type="domain" description="ABC transmembrane type-1" evidence="11">
    <location>
        <begin position="133"/>
        <end position="341"/>
    </location>
</feature>
<dbReference type="Proteomes" id="UP000238164">
    <property type="component" value="Chromosome 1"/>
</dbReference>
<dbReference type="CDD" id="cd06261">
    <property type="entry name" value="TM_PBP2"/>
    <property type="match status" value="1"/>
</dbReference>
<feature type="transmembrane region" description="Helical" evidence="10">
    <location>
        <begin position="202"/>
        <end position="220"/>
    </location>
</feature>
<feature type="transmembrane region" description="Helical" evidence="10">
    <location>
        <begin position="323"/>
        <end position="345"/>
    </location>
</feature>
<keyword evidence="8 10" id="KW-1133">Transmembrane helix</keyword>
<name>A0A2N9JMX0_9ACTN</name>
<feature type="transmembrane region" description="Helical" evidence="10">
    <location>
        <begin position="82"/>
        <end position="100"/>
    </location>
</feature>
<evidence type="ECO:0000256" key="4">
    <source>
        <dbReference type="ARBA" id="ARBA00022448"/>
    </source>
</evidence>
<dbReference type="RefSeq" id="WP_105187168.1">
    <property type="nucleotide sequence ID" value="NZ_BAAAGO010000038.1"/>
</dbReference>
<evidence type="ECO:0000256" key="1">
    <source>
        <dbReference type="ARBA" id="ARBA00003510"/>
    </source>
</evidence>
<keyword evidence="13" id="KW-1185">Reference proteome</keyword>
<evidence type="ECO:0000313" key="13">
    <source>
        <dbReference type="Proteomes" id="UP000238164"/>
    </source>
</evidence>
<reference evidence="12 13" key="1">
    <citation type="submission" date="2018-02" db="EMBL/GenBank/DDBJ databases">
        <authorList>
            <person name="Cohen D.B."/>
            <person name="Kent A.D."/>
        </authorList>
    </citation>
    <scope>NUCLEOTIDE SEQUENCE [LARGE SCALE GENOMIC DNA]</scope>
    <source>
        <strain evidence="12">1</strain>
    </source>
</reference>
<keyword evidence="7 10" id="KW-0812">Transmembrane</keyword>
<evidence type="ECO:0000256" key="6">
    <source>
        <dbReference type="ARBA" id="ARBA00022592"/>
    </source>
</evidence>
<keyword evidence="9 10" id="KW-0472">Membrane</keyword>
<dbReference type="KEGG" id="mgg:MPLG2_3699"/>
<dbReference type="GO" id="GO:0035435">
    <property type="term" value="P:phosphate ion transmembrane transport"/>
    <property type="evidence" value="ECO:0007669"/>
    <property type="project" value="InterPro"/>
</dbReference>
<dbReference type="PROSITE" id="PS50928">
    <property type="entry name" value="ABC_TM1"/>
    <property type="match status" value="1"/>
</dbReference>
<protein>
    <recommendedName>
        <fullName evidence="10">Phosphate transport system permease protein PstA</fullName>
    </recommendedName>
</protein>
<feature type="transmembrane region" description="Helical" evidence="10">
    <location>
        <begin position="171"/>
        <end position="196"/>
    </location>
</feature>
<comment type="subcellular location">
    <subcellularLocation>
        <location evidence="2 10">Cell membrane</location>
        <topology evidence="2 10">Multi-pass membrane protein</topology>
    </subcellularLocation>
</comment>
<dbReference type="GO" id="GO:0005315">
    <property type="term" value="F:phosphate transmembrane transporter activity"/>
    <property type="evidence" value="ECO:0007669"/>
    <property type="project" value="InterPro"/>
</dbReference>
<dbReference type="PANTHER" id="PTHR42922">
    <property type="entry name" value="PHOSPHATE TRANSPORT SYSTEM PERMEASE PROTEIN PSTA"/>
    <property type="match status" value="1"/>
</dbReference>
<evidence type="ECO:0000256" key="10">
    <source>
        <dbReference type="RuleBase" id="RU363043"/>
    </source>
</evidence>
<comment type="function">
    <text evidence="1">Part of the binding-protein-dependent transport system for phosphate; probably responsible for the translocation of the substrate across the membrane.</text>
</comment>
<evidence type="ECO:0000256" key="5">
    <source>
        <dbReference type="ARBA" id="ARBA00022475"/>
    </source>
</evidence>